<dbReference type="InterPro" id="IPR011991">
    <property type="entry name" value="ArsR-like_HTH"/>
</dbReference>
<keyword evidence="3" id="KW-0804">Transcription</keyword>
<feature type="domain" description="HTH arsR-type" evidence="4">
    <location>
        <begin position="1"/>
        <end position="95"/>
    </location>
</feature>
<comment type="caution">
    <text evidence="5">The sequence shown here is derived from an EMBL/GenBank/DDBJ whole genome shotgun (WGS) entry which is preliminary data.</text>
</comment>
<sequence length="109" mass="11658">MEDQDVIRALAALAQAHRLRLFRALVVAGPDGLTPGTLAAQLEIPANTLSFHLKELTQAGLITQSRDGRNLIYRAAYERMNALLGYLTAHCCEGAACAVTDGNPPACHC</sequence>
<dbReference type="CDD" id="cd00090">
    <property type="entry name" value="HTH_ARSR"/>
    <property type="match status" value="1"/>
</dbReference>
<proteinExistence type="predicted"/>
<evidence type="ECO:0000259" key="4">
    <source>
        <dbReference type="PROSITE" id="PS50987"/>
    </source>
</evidence>
<accession>A0A4Q7LT86</accession>
<dbReference type="PRINTS" id="PR00778">
    <property type="entry name" value="HTHARSR"/>
</dbReference>
<keyword evidence="1" id="KW-0805">Transcription regulation</keyword>
<dbReference type="PANTHER" id="PTHR43132:SF2">
    <property type="entry name" value="ARSENICAL RESISTANCE OPERON REPRESSOR ARSR-RELATED"/>
    <property type="match status" value="1"/>
</dbReference>
<name>A0A4Q7LT86_9BURK</name>
<dbReference type="RefSeq" id="WP_130480085.1">
    <property type="nucleotide sequence ID" value="NZ_SGWV01000007.1"/>
</dbReference>
<dbReference type="GO" id="GO:0003677">
    <property type="term" value="F:DNA binding"/>
    <property type="evidence" value="ECO:0007669"/>
    <property type="project" value="UniProtKB-KW"/>
</dbReference>
<dbReference type="InterPro" id="IPR036390">
    <property type="entry name" value="WH_DNA-bd_sf"/>
</dbReference>
<dbReference type="EMBL" id="SGWV01000007">
    <property type="protein sequence ID" value="RZS57874.1"/>
    <property type="molecule type" value="Genomic_DNA"/>
</dbReference>
<dbReference type="InterPro" id="IPR051011">
    <property type="entry name" value="Metal_resp_trans_reg"/>
</dbReference>
<keyword evidence="2 5" id="KW-0238">DNA-binding</keyword>
<dbReference type="SUPFAM" id="SSF46785">
    <property type="entry name" value="Winged helix' DNA-binding domain"/>
    <property type="match status" value="1"/>
</dbReference>
<dbReference type="Gene3D" id="1.10.10.10">
    <property type="entry name" value="Winged helix-like DNA-binding domain superfamily/Winged helix DNA-binding domain"/>
    <property type="match status" value="1"/>
</dbReference>
<evidence type="ECO:0000313" key="5">
    <source>
        <dbReference type="EMBL" id="RZS57874.1"/>
    </source>
</evidence>
<keyword evidence="6" id="KW-1185">Reference proteome</keyword>
<dbReference type="GO" id="GO:0003700">
    <property type="term" value="F:DNA-binding transcription factor activity"/>
    <property type="evidence" value="ECO:0007669"/>
    <property type="project" value="InterPro"/>
</dbReference>
<dbReference type="PANTHER" id="PTHR43132">
    <property type="entry name" value="ARSENICAL RESISTANCE OPERON REPRESSOR ARSR-RELATED"/>
    <property type="match status" value="1"/>
</dbReference>
<organism evidence="5 6">
    <name type="scientific">Sphaerotilus mobilis</name>
    <dbReference type="NCBI Taxonomy" id="47994"/>
    <lineage>
        <taxon>Bacteria</taxon>
        <taxon>Pseudomonadati</taxon>
        <taxon>Pseudomonadota</taxon>
        <taxon>Betaproteobacteria</taxon>
        <taxon>Burkholderiales</taxon>
        <taxon>Sphaerotilaceae</taxon>
        <taxon>Sphaerotilus</taxon>
    </lineage>
</organism>
<dbReference type="Pfam" id="PF12840">
    <property type="entry name" value="HTH_20"/>
    <property type="match status" value="1"/>
</dbReference>
<reference evidence="5 6" key="1">
    <citation type="submission" date="2019-02" db="EMBL/GenBank/DDBJ databases">
        <title>Genomic Encyclopedia of Type Strains, Phase IV (KMG-IV): sequencing the most valuable type-strain genomes for metagenomic binning, comparative biology and taxonomic classification.</title>
        <authorList>
            <person name="Goeker M."/>
        </authorList>
    </citation>
    <scope>NUCLEOTIDE SEQUENCE [LARGE SCALE GENOMIC DNA]</scope>
    <source>
        <strain evidence="5 6">DSM 10617</strain>
    </source>
</reference>
<dbReference type="AlphaFoldDB" id="A0A4Q7LT86"/>
<dbReference type="InterPro" id="IPR001845">
    <property type="entry name" value="HTH_ArsR_DNA-bd_dom"/>
</dbReference>
<dbReference type="NCBIfam" id="NF033788">
    <property type="entry name" value="HTH_metalloreg"/>
    <property type="match status" value="1"/>
</dbReference>
<evidence type="ECO:0000313" key="6">
    <source>
        <dbReference type="Proteomes" id="UP000293433"/>
    </source>
</evidence>
<gene>
    <name evidence="5" type="ORF">EV685_0147</name>
</gene>
<dbReference type="SMART" id="SM00418">
    <property type="entry name" value="HTH_ARSR"/>
    <property type="match status" value="1"/>
</dbReference>
<evidence type="ECO:0000256" key="2">
    <source>
        <dbReference type="ARBA" id="ARBA00023125"/>
    </source>
</evidence>
<evidence type="ECO:0000256" key="3">
    <source>
        <dbReference type="ARBA" id="ARBA00023163"/>
    </source>
</evidence>
<dbReference type="InterPro" id="IPR036388">
    <property type="entry name" value="WH-like_DNA-bd_sf"/>
</dbReference>
<dbReference type="Proteomes" id="UP000293433">
    <property type="component" value="Unassembled WGS sequence"/>
</dbReference>
<evidence type="ECO:0000256" key="1">
    <source>
        <dbReference type="ARBA" id="ARBA00023015"/>
    </source>
</evidence>
<dbReference type="OrthoDB" id="5297460at2"/>
<dbReference type="PROSITE" id="PS50987">
    <property type="entry name" value="HTH_ARSR_2"/>
    <property type="match status" value="1"/>
</dbReference>
<protein>
    <submittedName>
        <fullName evidence="5">DNA-binding transcriptional ArsR family regulator</fullName>
    </submittedName>
</protein>